<feature type="coiled-coil region" evidence="1">
    <location>
        <begin position="172"/>
        <end position="213"/>
    </location>
</feature>
<sequence>MKIQLLKAEGNWIDSCLGCYISVNNSLIDVITPLNSIHDTNLFEVPSDGLLRMILKDMGKTEGYVGSLSLQISSLSSLSGRWLPLFNSPSNDFLPNIIEDIKSPRIILLLHSDICDDEIFLTNPEVQGESLSEIVLASEIALTKENDQELITTSHFNMLMDSIDQNKHQDIVEILTTELENYKESIIKEKEANKSLREKIDNLLKSLKSQGQRSSMRENSLIQLISDKEKEICMILEMNSNLKQSNRKLEMDNKNLLEQCERLNFTLESMQGIEKQCKQYQQQLKNAESNSEKLANTVMELSKVACIEYFDIENFLQSDESDRDLKSLIEDHEKKVINVENDVSSWIIDKGKNKEKGFLSLVEEQVMEFIEKVIGKVVEIEKMTKIDEFTVKINDFDVEFAIAREGVWIRSGQKLVNPLEFWQRQKKTQSEATLLTSNSVYSVDYNIENANKKSTQRLSPKKSILKPLNTLKKYQSPLIKPLLKYTDTKKPNK</sequence>
<comment type="caution">
    <text evidence="2">The sequence shown here is derived from an EMBL/GenBank/DDBJ whole genome shotgun (WGS) entry which is preliminary data.</text>
</comment>
<accession>A0A1R2CEA9</accession>
<name>A0A1R2CEA9_9CILI</name>
<keyword evidence="3" id="KW-1185">Reference proteome</keyword>
<organism evidence="2 3">
    <name type="scientific">Stentor coeruleus</name>
    <dbReference type="NCBI Taxonomy" id="5963"/>
    <lineage>
        <taxon>Eukaryota</taxon>
        <taxon>Sar</taxon>
        <taxon>Alveolata</taxon>
        <taxon>Ciliophora</taxon>
        <taxon>Postciliodesmatophora</taxon>
        <taxon>Heterotrichea</taxon>
        <taxon>Heterotrichida</taxon>
        <taxon>Stentoridae</taxon>
        <taxon>Stentor</taxon>
    </lineage>
</organism>
<keyword evidence="1" id="KW-0175">Coiled coil</keyword>
<evidence type="ECO:0000313" key="3">
    <source>
        <dbReference type="Proteomes" id="UP000187209"/>
    </source>
</evidence>
<dbReference type="EMBL" id="MPUH01000179">
    <property type="protein sequence ID" value="OMJ87349.1"/>
    <property type="molecule type" value="Genomic_DNA"/>
</dbReference>
<evidence type="ECO:0000256" key="1">
    <source>
        <dbReference type="SAM" id="Coils"/>
    </source>
</evidence>
<protein>
    <submittedName>
        <fullName evidence="2">Uncharacterized protein</fullName>
    </submittedName>
</protein>
<dbReference type="AlphaFoldDB" id="A0A1R2CEA9"/>
<proteinExistence type="predicted"/>
<evidence type="ECO:0000313" key="2">
    <source>
        <dbReference type="EMBL" id="OMJ87349.1"/>
    </source>
</evidence>
<reference evidence="2 3" key="1">
    <citation type="submission" date="2016-11" db="EMBL/GenBank/DDBJ databases">
        <title>The macronuclear genome of Stentor coeruleus: a giant cell with tiny introns.</title>
        <authorList>
            <person name="Slabodnick M."/>
            <person name="Ruby J.G."/>
            <person name="Reiff S.B."/>
            <person name="Swart E.C."/>
            <person name="Gosai S."/>
            <person name="Prabakaran S."/>
            <person name="Witkowska E."/>
            <person name="Larue G.E."/>
            <person name="Fisher S."/>
            <person name="Freeman R.M."/>
            <person name="Gunawardena J."/>
            <person name="Chu W."/>
            <person name="Stover N.A."/>
            <person name="Gregory B.D."/>
            <person name="Nowacki M."/>
            <person name="Derisi J."/>
            <person name="Roy S.W."/>
            <person name="Marshall W.F."/>
            <person name="Sood P."/>
        </authorList>
    </citation>
    <scope>NUCLEOTIDE SEQUENCE [LARGE SCALE GENOMIC DNA]</scope>
    <source>
        <strain evidence="2">WM001</strain>
    </source>
</reference>
<feature type="coiled-coil region" evidence="1">
    <location>
        <begin position="239"/>
        <end position="304"/>
    </location>
</feature>
<dbReference type="Proteomes" id="UP000187209">
    <property type="component" value="Unassembled WGS sequence"/>
</dbReference>
<gene>
    <name evidence="2" type="ORF">SteCoe_10944</name>
</gene>